<evidence type="ECO:0000256" key="4">
    <source>
        <dbReference type="ARBA" id="ARBA00023002"/>
    </source>
</evidence>
<evidence type="ECO:0000256" key="2">
    <source>
        <dbReference type="ARBA" id="ARBA00022630"/>
    </source>
</evidence>
<dbReference type="Gene3D" id="3.40.462.20">
    <property type="match status" value="1"/>
</dbReference>
<protein>
    <recommendedName>
        <fullName evidence="7">Berberine/berberine-like domain-containing protein</fullName>
    </recommendedName>
</protein>
<proteinExistence type="inferred from homology"/>
<name>A0A8H3G6Q2_9LECA</name>
<dbReference type="OrthoDB" id="2151789at2759"/>
<dbReference type="SUPFAM" id="SSF56176">
    <property type="entry name" value="FAD-binding/transporter-associated domain-like"/>
    <property type="match status" value="1"/>
</dbReference>
<gene>
    <name evidence="5" type="ORF">ALECFALPRED_006554</name>
</gene>
<evidence type="ECO:0000256" key="1">
    <source>
        <dbReference type="ARBA" id="ARBA00005466"/>
    </source>
</evidence>
<comment type="caution">
    <text evidence="5">The sequence shown here is derived from an EMBL/GenBank/DDBJ whole genome shotgun (WGS) entry which is preliminary data.</text>
</comment>
<evidence type="ECO:0000256" key="3">
    <source>
        <dbReference type="ARBA" id="ARBA00022827"/>
    </source>
</evidence>
<organism evidence="5 6">
    <name type="scientific">Alectoria fallacina</name>
    <dbReference type="NCBI Taxonomy" id="1903189"/>
    <lineage>
        <taxon>Eukaryota</taxon>
        <taxon>Fungi</taxon>
        <taxon>Dikarya</taxon>
        <taxon>Ascomycota</taxon>
        <taxon>Pezizomycotina</taxon>
        <taxon>Lecanoromycetes</taxon>
        <taxon>OSLEUM clade</taxon>
        <taxon>Lecanoromycetidae</taxon>
        <taxon>Lecanorales</taxon>
        <taxon>Lecanorineae</taxon>
        <taxon>Parmeliaceae</taxon>
        <taxon>Alectoria</taxon>
    </lineage>
</organism>
<keyword evidence="2" id="KW-0285">Flavoprotein</keyword>
<dbReference type="GO" id="GO:0016491">
    <property type="term" value="F:oxidoreductase activity"/>
    <property type="evidence" value="ECO:0007669"/>
    <property type="project" value="UniProtKB-KW"/>
</dbReference>
<dbReference type="Gene3D" id="3.30.465.10">
    <property type="match status" value="1"/>
</dbReference>
<dbReference type="Proteomes" id="UP000664203">
    <property type="component" value="Unassembled WGS sequence"/>
</dbReference>
<evidence type="ECO:0000313" key="6">
    <source>
        <dbReference type="Proteomes" id="UP000664203"/>
    </source>
</evidence>
<keyword evidence="6" id="KW-1185">Reference proteome</keyword>
<dbReference type="PANTHER" id="PTHR42973:SF22">
    <property type="entry name" value="FAD-BINDING PCMH-TYPE DOMAIN-CONTAINING PROTEIN-RELATED"/>
    <property type="match status" value="1"/>
</dbReference>
<keyword evidence="3" id="KW-0274">FAD</keyword>
<dbReference type="PANTHER" id="PTHR42973">
    <property type="entry name" value="BINDING OXIDOREDUCTASE, PUTATIVE (AFU_ORTHOLOGUE AFUA_1G17690)-RELATED"/>
    <property type="match status" value="1"/>
</dbReference>
<dbReference type="AlphaFoldDB" id="A0A8H3G6Q2"/>
<dbReference type="EMBL" id="CAJPDR010000418">
    <property type="protein sequence ID" value="CAF9935789.1"/>
    <property type="molecule type" value="Genomic_DNA"/>
</dbReference>
<dbReference type="InterPro" id="IPR016169">
    <property type="entry name" value="FAD-bd_PCMH_sub2"/>
</dbReference>
<keyword evidence="4" id="KW-0560">Oxidoreductase</keyword>
<dbReference type="GO" id="GO:0050660">
    <property type="term" value="F:flavin adenine dinucleotide binding"/>
    <property type="evidence" value="ECO:0007669"/>
    <property type="project" value="InterPro"/>
</dbReference>
<dbReference type="InterPro" id="IPR050416">
    <property type="entry name" value="FAD-linked_Oxidoreductase"/>
</dbReference>
<evidence type="ECO:0000313" key="5">
    <source>
        <dbReference type="EMBL" id="CAF9935789.1"/>
    </source>
</evidence>
<accession>A0A8H3G6Q2</accession>
<evidence type="ECO:0008006" key="7">
    <source>
        <dbReference type="Google" id="ProtNLM"/>
    </source>
</evidence>
<sequence>MGIVLASGAIVNANATARSDLWRALKGGSNNFGIITRFDLQTFSQGDLWGGSLTQSIDSSDEVFEAFAKIASAPQYDPYASLVTGLTFNSTSQQWLIGHLATYTKPVADPPVFAGLLAIEPQLQNTLGFTNLSTLTNEPGLPVQLNSLFYTATYGVSATLLAKVLDISNETIYSTYSQVPGGLLWSLAFEPLPTLVTKLGPVKGGNSLGTTPADGNGVVLLLSAFWASTSANAFVQQTAQIIMQKVNEAARDMGMLHKFVYLDYANQDQDPISSYGWENVASLRAAATKYDPQGIFQKQVPGGFKLPA</sequence>
<dbReference type="InterPro" id="IPR036318">
    <property type="entry name" value="FAD-bd_PCMH-like_sf"/>
</dbReference>
<reference evidence="5" key="1">
    <citation type="submission" date="2021-03" db="EMBL/GenBank/DDBJ databases">
        <authorList>
            <person name="Tagirdzhanova G."/>
        </authorList>
    </citation>
    <scope>NUCLEOTIDE SEQUENCE</scope>
</reference>
<comment type="similarity">
    <text evidence="1">Belongs to the oxygen-dependent FAD-linked oxidoreductase family.</text>
</comment>